<comment type="caution">
    <text evidence="1">The sequence shown here is derived from an EMBL/GenBank/DDBJ whole genome shotgun (WGS) entry which is preliminary data.</text>
</comment>
<accession>A0A4Z0R3A6</accession>
<dbReference type="Proteomes" id="UP000298460">
    <property type="component" value="Unassembled WGS sequence"/>
</dbReference>
<keyword evidence="2" id="KW-1185">Reference proteome</keyword>
<sequence length="59" mass="6119">MFRGRVVGWNGLGGYGGLGRPVNTRLFGHSQLGRYGGYAGYAGTGEVGVSTLLLAALFI</sequence>
<evidence type="ECO:0000313" key="1">
    <source>
        <dbReference type="EMBL" id="TGE37270.1"/>
    </source>
</evidence>
<reference evidence="1 2" key="1">
    <citation type="submission" date="2019-03" db="EMBL/GenBank/DDBJ databases">
        <title>Draft Genome Sequence of Desulfosporosinus fructosivorans Strain 63.6F, Isolated from Marine Sediment in the Baltic Sea.</title>
        <authorList>
            <person name="Hausmann B."/>
            <person name="Vandieken V."/>
            <person name="Pjevac P."/>
            <person name="Schreck K."/>
            <person name="Herbold C.W."/>
            <person name="Loy A."/>
        </authorList>
    </citation>
    <scope>NUCLEOTIDE SEQUENCE [LARGE SCALE GENOMIC DNA]</scope>
    <source>
        <strain evidence="1 2">63.6F</strain>
    </source>
</reference>
<evidence type="ECO:0000313" key="2">
    <source>
        <dbReference type="Proteomes" id="UP000298460"/>
    </source>
</evidence>
<dbReference type="AlphaFoldDB" id="A0A4Z0R3A6"/>
<organism evidence="1 2">
    <name type="scientific">Desulfosporosinus fructosivorans</name>
    <dbReference type="NCBI Taxonomy" id="2018669"/>
    <lineage>
        <taxon>Bacteria</taxon>
        <taxon>Bacillati</taxon>
        <taxon>Bacillota</taxon>
        <taxon>Clostridia</taxon>
        <taxon>Eubacteriales</taxon>
        <taxon>Desulfitobacteriaceae</taxon>
        <taxon>Desulfosporosinus</taxon>
    </lineage>
</organism>
<dbReference type="RefSeq" id="WP_135548281.1">
    <property type="nucleotide sequence ID" value="NZ_SPQQ01000005.1"/>
</dbReference>
<proteinExistence type="predicted"/>
<name>A0A4Z0R3A6_9FIRM</name>
<gene>
    <name evidence="1" type="ORF">E4K67_15565</name>
</gene>
<protein>
    <submittedName>
        <fullName evidence="1">Uncharacterized protein</fullName>
    </submittedName>
</protein>
<dbReference type="EMBL" id="SPQQ01000005">
    <property type="protein sequence ID" value="TGE37270.1"/>
    <property type="molecule type" value="Genomic_DNA"/>
</dbReference>